<evidence type="ECO:0000313" key="3">
    <source>
        <dbReference type="Proteomes" id="UP001139028"/>
    </source>
</evidence>
<keyword evidence="3" id="KW-1185">Reference proteome</keyword>
<protein>
    <submittedName>
        <fullName evidence="2">Uncharacterized protein</fullName>
    </submittedName>
</protein>
<evidence type="ECO:0000313" key="2">
    <source>
        <dbReference type="EMBL" id="MCO1334393.1"/>
    </source>
</evidence>
<gene>
    <name evidence="2" type="ORF">MO867_08570</name>
</gene>
<sequence length="94" mass="10247">MRSKGQEKADRDGDWTDPEIGPQRVTTGLDDFSEVVAGVEPVSLKEGAVEMISTATLFENRMISDGVLFGISEKSLTLHNPVLLKTKPSSWLQG</sequence>
<organism evidence="2 3">
    <name type="scientific">Microbulbifer okhotskensis</name>
    <dbReference type="NCBI Taxonomy" id="2926617"/>
    <lineage>
        <taxon>Bacteria</taxon>
        <taxon>Pseudomonadati</taxon>
        <taxon>Pseudomonadota</taxon>
        <taxon>Gammaproteobacteria</taxon>
        <taxon>Cellvibrionales</taxon>
        <taxon>Microbulbiferaceae</taxon>
        <taxon>Microbulbifer</taxon>
    </lineage>
</organism>
<comment type="caution">
    <text evidence="2">The sequence shown here is derived from an EMBL/GenBank/DDBJ whole genome shotgun (WGS) entry which is preliminary data.</text>
</comment>
<dbReference type="Proteomes" id="UP001139028">
    <property type="component" value="Unassembled WGS sequence"/>
</dbReference>
<dbReference type="AlphaFoldDB" id="A0A9X2J4R4"/>
<reference evidence="2" key="1">
    <citation type="journal article" date="2022" name="Arch. Microbiol.">
        <title>Microbulbifer okhotskensis sp. nov., isolated from a deep bottom sediment of the Okhotsk Sea.</title>
        <authorList>
            <person name="Romanenko L."/>
            <person name="Kurilenko V."/>
            <person name="Otstavnykh N."/>
            <person name="Velansky P."/>
            <person name="Isaeva M."/>
            <person name="Mikhailov V."/>
        </authorList>
    </citation>
    <scope>NUCLEOTIDE SEQUENCE</scope>
    <source>
        <strain evidence="2">OS29</strain>
    </source>
</reference>
<proteinExistence type="predicted"/>
<dbReference type="EMBL" id="JALBWM010000026">
    <property type="protein sequence ID" value="MCO1334393.1"/>
    <property type="molecule type" value="Genomic_DNA"/>
</dbReference>
<dbReference type="RefSeq" id="WP_252465934.1">
    <property type="nucleotide sequence ID" value="NZ_JALBWM010000026.1"/>
</dbReference>
<evidence type="ECO:0000256" key="1">
    <source>
        <dbReference type="SAM" id="MobiDB-lite"/>
    </source>
</evidence>
<name>A0A9X2J4R4_9GAMM</name>
<feature type="compositionally biased region" description="Basic and acidic residues" evidence="1">
    <location>
        <begin position="1"/>
        <end position="14"/>
    </location>
</feature>
<accession>A0A9X2J4R4</accession>
<feature type="region of interest" description="Disordered" evidence="1">
    <location>
        <begin position="1"/>
        <end position="27"/>
    </location>
</feature>